<dbReference type="EMBL" id="SUMC01000005">
    <property type="protein sequence ID" value="TKA12262.1"/>
    <property type="molecule type" value="Genomic_DNA"/>
</dbReference>
<sequence>MSDDVRNLVLGLAASAISAALGWFVRTYAWRRKLRRKQRFFGLPSGSECLLVVNRDPGSRDWNVAQHDVFALLELAALIKDCRSHADILAHDATQQGFGTRTEFCVGGPVSNQRMAAHLRSMLPGIEVNTDPLPGPDRGAFTIGGETYRMEKGEVEYVLLARIAAGQDAGNDRPVFLASGQRGIANQAAARYLARHHARLSRKYGLNGTFCLLLKIVNSAAYGPDVVELVADITRPASTAPPQAVLEITAD</sequence>
<evidence type="ECO:0000313" key="3">
    <source>
        <dbReference type="Proteomes" id="UP000305778"/>
    </source>
</evidence>
<name>A0A4U0SQG6_9ACTN</name>
<dbReference type="OrthoDB" id="3208544at2"/>
<organism evidence="2 3">
    <name type="scientific">Actinacidiphila oryziradicis</name>
    <dbReference type="NCBI Taxonomy" id="2571141"/>
    <lineage>
        <taxon>Bacteria</taxon>
        <taxon>Bacillati</taxon>
        <taxon>Actinomycetota</taxon>
        <taxon>Actinomycetes</taxon>
        <taxon>Kitasatosporales</taxon>
        <taxon>Streptomycetaceae</taxon>
        <taxon>Actinacidiphila</taxon>
    </lineage>
</organism>
<protein>
    <recommendedName>
        <fullName evidence="4">Secreted protein</fullName>
    </recommendedName>
</protein>
<dbReference type="Proteomes" id="UP000305778">
    <property type="component" value="Unassembled WGS sequence"/>
</dbReference>
<gene>
    <name evidence="2" type="ORF">FCI23_08275</name>
</gene>
<evidence type="ECO:0000313" key="2">
    <source>
        <dbReference type="EMBL" id="TKA12262.1"/>
    </source>
</evidence>
<feature type="transmembrane region" description="Helical" evidence="1">
    <location>
        <begin position="6"/>
        <end position="29"/>
    </location>
</feature>
<evidence type="ECO:0000256" key="1">
    <source>
        <dbReference type="SAM" id="Phobius"/>
    </source>
</evidence>
<keyword evidence="1" id="KW-1133">Transmembrane helix</keyword>
<dbReference type="RefSeq" id="WP_136722795.1">
    <property type="nucleotide sequence ID" value="NZ_SUMC01000005.1"/>
</dbReference>
<keyword evidence="1" id="KW-0812">Transmembrane</keyword>
<reference evidence="2 3" key="1">
    <citation type="submission" date="2019-04" db="EMBL/GenBank/DDBJ databases">
        <title>Streptomyces oryziradicis sp. nov., a novel actinomycete isolated from rhizosphere soil of rice (Oryza sativa L.).</title>
        <authorList>
            <person name="Li C."/>
        </authorList>
    </citation>
    <scope>NUCLEOTIDE SEQUENCE [LARGE SCALE GENOMIC DNA]</scope>
    <source>
        <strain evidence="2 3">NEAU-C40</strain>
    </source>
</reference>
<evidence type="ECO:0008006" key="4">
    <source>
        <dbReference type="Google" id="ProtNLM"/>
    </source>
</evidence>
<comment type="caution">
    <text evidence="2">The sequence shown here is derived from an EMBL/GenBank/DDBJ whole genome shotgun (WGS) entry which is preliminary data.</text>
</comment>
<proteinExistence type="predicted"/>
<dbReference type="AlphaFoldDB" id="A0A4U0SQG6"/>
<keyword evidence="3" id="KW-1185">Reference proteome</keyword>
<accession>A0A4U0SQG6</accession>
<keyword evidence="1" id="KW-0472">Membrane</keyword>